<sequence length="905" mass="102020">MGCRVSKVDDLPLVIKCRERKRLIKCAVDYRYELSCAHLDYFHSLKEVGFVLSKFVDEQLVIASPVLTLPSDSVSRVRSVDRRNQDKESESESESELSVSLDGHIHIHDDENDDDHDDDSGGFENKPPQSSNFNRPGDYNEMNMNEPYGVDRGQQPYQPQWGEPYVENSSAFPFPYPYQPPWGPNETSWGAGEPYQPPYVMNPSASQYPPPWGAYQANFDTFDGYGGNSNLNSNPNPNRYAFFMKKSAPASHTVIQQEEARGFRETRQRVDHPPGYDPYVSGYGYGYGFSYGGEPPPPQEPEKPKSPPPPPPPPMESDYFNFFNAYDNEYHGYGYGYNETMDSSPDASEVRAREGIPDLEEETETDSHYEDVKTNTFSRKRNLVEGKEDGEDSTLKGVSSSTEGSSRRIKTPPEKSDDTANAAQAESSSNSVPLEVKREHSVGTEVEKQHSSETIVSQSTEEGNKGVSVDIDEGSTQELEIESSIMSSLTTLSPHGSRDLHEVVNEIKGEFESAFSHGKEVALMLEAGKLPYRSKFAVLKVILSKFAPSLVSPDRPIQSARSSSRVTKLAGSYDDAVLDVRPVNLSSTLEKLYVWEKKLYKEVKGEERLRVIYEKTCKRLNELDAKGAESSKIDAAQASIKRLTTKLNVSIKAIDVISCEIDKVRDRELQPQVSQLIYGLIRMWRLIVKCHRRQFEAIMESRSRTLRANTSLERDSSLRTTLELETGLLKWAQHFNNWINAQKSYANSLNGWLKQCIDHEPEVTVDGEVPYSPGRLGAPPIFIICNDWQREINGVSQEKVLKAMHSFAFKLRKLVERQDDIQRLMVKKEHLAKDFVGKSQSLRPDETHGSMVPSEERASVDYKEAMKLVQDGELSSLQGGVIPIFKALEVFTRDALKAYEQVRLA</sequence>
<evidence type="ECO:0000313" key="5">
    <source>
        <dbReference type="EMBL" id="OTG07062.1"/>
    </source>
</evidence>
<feature type="region of interest" description="Disordered" evidence="1">
    <location>
        <begin position="73"/>
        <end position="164"/>
    </location>
</feature>
<evidence type="ECO:0000259" key="3">
    <source>
        <dbReference type="Pfam" id="PF04783"/>
    </source>
</evidence>
<keyword evidence="6" id="KW-1185">Reference proteome</keyword>
<feature type="domain" description="DUF632" evidence="2">
    <location>
        <begin position="500"/>
        <end position="812"/>
    </location>
</feature>
<organism evidence="5 6">
    <name type="scientific">Helianthus annuus</name>
    <name type="common">Common sunflower</name>
    <dbReference type="NCBI Taxonomy" id="4232"/>
    <lineage>
        <taxon>Eukaryota</taxon>
        <taxon>Viridiplantae</taxon>
        <taxon>Streptophyta</taxon>
        <taxon>Embryophyta</taxon>
        <taxon>Tracheophyta</taxon>
        <taxon>Spermatophyta</taxon>
        <taxon>Magnoliopsida</taxon>
        <taxon>eudicotyledons</taxon>
        <taxon>Gunneridae</taxon>
        <taxon>Pentapetalae</taxon>
        <taxon>asterids</taxon>
        <taxon>campanulids</taxon>
        <taxon>Asterales</taxon>
        <taxon>Asteraceae</taxon>
        <taxon>Asteroideae</taxon>
        <taxon>Heliantheae alliance</taxon>
        <taxon>Heliantheae</taxon>
        <taxon>Helianthus</taxon>
    </lineage>
</organism>
<feature type="region of interest" description="Disordered" evidence="1">
    <location>
        <begin position="257"/>
        <end position="319"/>
    </location>
</feature>
<dbReference type="OMA" id="WQEAMGR"/>
<feature type="compositionally biased region" description="Polar residues" evidence="1">
    <location>
        <begin position="452"/>
        <end position="461"/>
    </location>
</feature>
<feature type="region of interest" description="Disordered" evidence="1">
    <location>
        <begin position="358"/>
        <end position="469"/>
    </location>
</feature>
<feature type="compositionally biased region" description="Basic and acidic residues" evidence="1">
    <location>
        <begin position="258"/>
        <end position="274"/>
    </location>
</feature>
<evidence type="ECO:0000259" key="2">
    <source>
        <dbReference type="Pfam" id="PF04782"/>
    </source>
</evidence>
<dbReference type="InterPro" id="IPR006868">
    <property type="entry name" value="DUF630"/>
</dbReference>
<evidence type="ECO:0000313" key="4">
    <source>
        <dbReference type="EMBL" id="KAF5780425.1"/>
    </source>
</evidence>
<feature type="compositionally biased region" description="Low complexity" evidence="1">
    <location>
        <begin position="420"/>
        <end position="431"/>
    </location>
</feature>
<feature type="compositionally biased region" description="Acidic residues" evidence="1">
    <location>
        <begin position="110"/>
        <end position="121"/>
    </location>
</feature>
<evidence type="ECO:0000256" key="1">
    <source>
        <dbReference type="SAM" id="MobiDB-lite"/>
    </source>
</evidence>
<dbReference type="Gramene" id="mRNA:HanXRQr2_Chr11g0471781">
    <property type="protein sequence ID" value="mRNA:HanXRQr2_Chr11g0471781"/>
    <property type="gene ID" value="HanXRQr2_Chr11g0471781"/>
</dbReference>
<dbReference type="PANTHER" id="PTHR21450:SF2">
    <property type="entry name" value="FAMILY PROTEIN, PUTATIVE (DUF630 AND DUF632)-RELATED"/>
    <property type="match status" value="1"/>
</dbReference>
<dbReference type="Proteomes" id="UP000215914">
    <property type="component" value="Chromosome 11"/>
</dbReference>
<name>A0A251T8U0_HELAN</name>
<reference evidence="4" key="3">
    <citation type="submission" date="2020-06" db="EMBL/GenBank/DDBJ databases">
        <title>Helianthus annuus Genome sequencing and assembly Release 2.</title>
        <authorList>
            <person name="Gouzy J."/>
            <person name="Langlade N."/>
            <person name="Munos S."/>
        </authorList>
    </citation>
    <scope>NUCLEOTIDE SEQUENCE</scope>
    <source>
        <tissue evidence="4">Leaves</tissue>
    </source>
</reference>
<feature type="domain" description="DUF630" evidence="3">
    <location>
        <begin position="1"/>
        <end position="58"/>
    </location>
</feature>
<dbReference type="AlphaFoldDB" id="A0A251T8U0"/>
<reference evidence="5" key="2">
    <citation type="submission" date="2017-02" db="EMBL/GenBank/DDBJ databases">
        <title>Sunflower complete genome.</title>
        <authorList>
            <person name="Langlade N."/>
            <person name="Munos S."/>
        </authorList>
    </citation>
    <scope>NUCLEOTIDE SEQUENCE [LARGE SCALE GENOMIC DNA]</scope>
    <source>
        <tissue evidence="5">Leaves</tissue>
    </source>
</reference>
<dbReference type="InterPro" id="IPR006867">
    <property type="entry name" value="DUF632"/>
</dbReference>
<dbReference type="EMBL" id="MNCJ02000326">
    <property type="protein sequence ID" value="KAF5780425.1"/>
    <property type="molecule type" value="Genomic_DNA"/>
</dbReference>
<proteinExistence type="predicted"/>
<dbReference type="EMBL" id="CM007900">
    <property type="protein sequence ID" value="OTG07062.1"/>
    <property type="molecule type" value="Genomic_DNA"/>
</dbReference>
<protein>
    <submittedName>
        <fullName evidence="4">Nitrate regulatory gene2 protein</fullName>
    </submittedName>
</protein>
<evidence type="ECO:0000313" key="6">
    <source>
        <dbReference type="Proteomes" id="UP000215914"/>
    </source>
</evidence>
<feature type="compositionally biased region" description="Basic and acidic residues" evidence="1">
    <location>
        <begin position="435"/>
        <end position="451"/>
    </location>
</feature>
<dbReference type="OrthoDB" id="1925648at2759"/>
<feature type="compositionally biased region" description="Basic and acidic residues" evidence="1">
    <location>
        <begin position="78"/>
        <end position="90"/>
    </location>
</feature>
<dbReference type="InParanoid" id="A0A251T8U0"/>
<reference evidence="4 6" key="1">
    <citation type="journal article" date="2017" name="Nature">
        <title>The sunflower genome provides insights into oil metabolism, flowering and Asterid evolution.</title>
        <authorList>
            <person name="Badouin H."/>
            <person name="Gouzy J."/>
            <person name="Grassa C.J."/>
            <person name="Murat F."/>
            <person name="Staton S.E."/>
            <person name="Cottret L."/>
            <person name="Lelandais-Briere C."/>
            <person name="Owens G.L."/>
            <person name="Carrere S."/>
            <person name="Mayjonade B."/>
            <person name="Legrand L."/>
            <person name="Gill N."/>
            <person name="Kane N.C."/>
            <person name="Bowers J.E."/>
            <person name="Hubner S."/>
            <person name="Bellec A."/>
            <person name="Berard A."/>
            <person name="Berges H."/>
            <person name="Blanchet N."/>
            <person name="Boniface M.C."/>
            <person name="Brunel D."/>
            <person name="Catrice O."/>
            <person name="Chaidir N."/>
            <person name="Claudel C."/>
            <person name="Donnadieu C."/>
            <person name="Faraut T."/>
            <person name="Fievet G."/>
            <person name="Helmstetter N."/>
            <person name="King M."/>
            <person name="Knapp S.J."/>
            <person name="Lai Z."/>
            <person name="Le Paslier M.C."/>
            <person name="Lippi Y."/>
            <person name="Lorenzon L."/>
            <person name="Mandel J.R."/>
            <person name="Marage G."/>
            <person name="Marchand G."/>
            <person name="Marquand E."/>
            <person name="Bret-Mestries E."/>
            <person name="Morien E."/>
            <person name="Nambeesan S."/>
            <person name="Nguyen T."/>
            <person name="Pegot-Espagnet P."/>
            <person name="Pouilly N."/>
            <person name="Raftis F."/>
            <person name="Sallet E."/>
            <person name="Schiex T."/>
            <person name="Thomas J."/>
            <person name="Vandecasteele C."/>
            <person name="Vares D."/>
            <person name="Vear F."/>
            <person name="Vautrin S."/>
            <person name="Crespi M."/>
            <person name="Mangin B."/>
            <person name="Burke J.M."/>
            <person name="Salse J."/>
            <person name="Munos S."/>
            <person name="Vincourt P."/>
            <person name="Rieseberg L.H."/>
            <person name="Langlade N.B."/>
        </authorList>
    </citation>
    <scope>NUCLEOTIDE SEQUENCE [LARGE SCALE GENOMIC DNA]</scope>
    <source>
        <strain evidence="6">cv. SF193</strain>
        <tissue evidence="4">Leaves</tissue>
    </source>
</reference>
<dbReference type="PANTHER" id="PTHR21450">
    <property type="entry name" value="PROTEIN ALTERED PHOSPHATE STARVATION RESPONSE 1"/>
    <property type="match status" value="1"/>
</dbReference>
<gene>
    <name evidence="5" type="ORF">HannXRQ_Chr11g0326101</name>
    <name evidence="4" type="ORF">HanXRQr2_Chr11g0471781</name>
</gene>
<feature type="compositionally biased region" description="Pro residues" evidence="1">
    <location>
        <begin position="306"/>
        <end position="315"/>
    </location>
</feature>
<dbReference type="Pfam" id="PF04782">
    <property type="entry name" value="DUF632"/>
    <property type="match status" value="1"/>
</dbReference>
<accession>A0A251T8U0</accession>
<dbReference type="Pfam" id="PF04783">
    <property type="entry name" value="DUF630"/>
    <property type="match status" value="1"/>
</dbReference>
<dbReference type="FunCoup" id="A0A251T8U0">
    <property type="interactions" value="2058"/>
</dbReference>